<dbReference type="KEGG" id="aar:Acear_0427"/>
<dbReference type="AlphaFoldDB" id="D9QUR4"/>
<dbReference type="PANTHER" id="PTHR33734:SF22">
    <property type="entry name" value="MEMBRANE-BOUND LYTIC MUREIN TRANSGLYCOSYLASE D"/>
    <property type="match status" value="1"/>
</dbReference>
<accession>D9QUR4</accession>
<name>D9QUR4_ACEAZ</name>
<dbReference type="PROSITE" id="PS51782">
    <property type="entry name" value="LYSM"/>
    <property type="match status" value="2"/>
</dbReference>
<feature type="domain" description="LysM" evidence="1">
    <location>
        <begin position="71"/>
        <end position="116"/>
    </location>
</feature>
<dbReference type="GO" id="GO:0008932">
    <property type="term" value="F:lytic endotransglycosylase activity"/>
    <property type="evidence" value="ECO:0007669"/>
    <property type="project" value="TreeGrafter"/>
</dbReference>
<dbReference type="OrthoDB" id="9769314at2"/>
<dbReference type="HOGENOM" id="CLU_907995_0_0_9"/>
<sequence>MDGIFLAREIRNRERELNSLYKRLDQQVTDGNLQNLVNQLRQHQSQQLSQLDELIKGLEGPRPFPPTVRLARHVVQQGETLSQIASQYNTTVANLLRVNPDIDDPDMIQAGKTIRLPIILPPSPECYFEYEVKRGDTLFKLTQQFNTTVNELVYYNSIKDPDLIYPGQILIIPCPEDETSDDDKEISEELTFNTLDRSNANNYSGSIEEKLFAASTRAQLRRALNNFNIRVPTRVNFNTDIVIGAIEYDIENLYLEDRRIRVVVDRKARGYHLVTVPRDQFREQGSYRVYFVTRDNRTLDRDRVNI</sequence>
<dbReference type="Pfam" id="PF01476">
    <property type="entry name" value="LysM"/>
    <property type="match status" value="2"/>
</dbReference>
<dbReference type="SUPFAM" id="SSF54106">
    <property type="entry name" value="LysM domain"/>
    <property type="match status" value="2"/>
</dbReference>
<dbReference type="InterPro" id="IPR036779">
    <property type="entry name" value="LysM_dom_sf"/>
</dbReference>
<reference evidence="2 3" key="1">
    <citation type="journal article" date="2010" name="Stand. Genomic Sci.">
        <title>Complete genome sequence of Acetohalobium arabaticum type strain (Z-7288).</title>
        <authorList>
            <person name="Sikorski J."/>
            <person name="Lapidus A."/>
            <person name="Chertkov O."/>
            <person name="Lucas S."/>
            <person name="Copeland A."/>
            <person name="Glavina Del Rio T."/>
            <person name="Nolan M."/>
            <person name="Tice H."/>
            <person name="Cheng J.F."/>
            <person name="Han C."/>
            <person name="Brambilla E."/>
            <person name="Pitluck S."/>
            <person name="Liolios K."/>
            <person name="Ivanova N."/>
            <person name="Mavromatis K."/>
            <person name="Mikhailova N."/>
            <person name="Pati A."/>
            <person name="Bruce D."/>
            <person name="Detter C."/>
            <person name="Tapia R."/>
            <person name="Goodwin L."/>
            <person name="Chen A."/>
            <person name="Palaniappan K."/>
            <person name="Land M."/>
            <person name="Hauser L."/>
            <person name="Chang Y.J."/>
            <person name="Jeffries C.D."/>
            <person name="Rohde M."/>
            <person name="Goker M."/>
            <person name="Spring S."/>
            <person name="Woyke T."/>
            <person name="Bristow J."/>
            <person name="Eisen J.A."/>
            <person name="Markowitz V."/>
            <person name="Hugenholtz P."/>
            <person name="Kyrpides N.C."/>
            <person name="Klenk H.P."/>
        </authorList>
    </citation>
    <scope>NUCLEOTIDE SEQUENCE [LARGE SCALE GENOMIC DNA]</scope>
    <source>
        <strain evidence="3">ATCC 49924 / DSM 5501 / Z-7288</strain>
    </source>
</reference>
<dbReference type="CDD" id="cd00118">
    <property type="entry name" value="LysM"/>
    <property type="match status" value="2"/>
</dbReference>
<dbReference type="STRING" id="574087.Acear_0427"/>
<dbReference type="InterPro" id="IPR018392">
    <property type="entry name" value="LysM"/>
</dbReference>
<dbReference type="Proteomes" id="UP000001661">
    <property type="component" value="Chromosome"/>
</dbReference>
<protein>
    <submittedName>
        <fullName evidence="2">Peptidoglycan-binding lysin domain protein</fullName>
    </submittedName>
</protein>
<dbReference type="eggNOG" id="COG1388">
    <property type="taxonomic scope" value="Bacteria"/>
</dbReference>
<keyword evidence="3" id="KW-1185">Reference proteome</keyword>
<evidence type="ECO:0000313" key="3">
    <source>
        <dbReference type="Proteomes" id="UP000001661"/>
    </source>
</evidence>
<dbReference type="SMART" id="SM00257">
    <property type="entry name" value="LysM"/>
    <property type="match status" value="2"/>
</dbReference>
<feature type="domain" description="LysM" evidence="1">
    <location>
        <begin position="128"/>
        <end position="172"/>
    </location>
</feature>
<dbReference type="RefSeq" id="WP_013277419.1">
    <property type="nucleotide sequence ID" value="NC_014378.1"/>
</dbReference>
<evidence type="ECO:0000259" key="1">
    <source>
        <dbReference type="PROSITE" id="PS51782"/>
    </source>
</evidence>
<dbReference type="Gene3D" id="3.10.350.10">
    <property type="entry name" value="LysM domain"/>
    <property type="match status" value="2"/>
</dbReference>
<dbReference type="CAZy" id="CBM50">
    <property type="family name" value="Carbohydrate-Binding Module Family 50"/>
</dbReference>
<proteinExistence type="predicted"/>
<organism evidence="2 3">
    <name type="scientific">Acetohalobium arabaticum (strain ATCC 49924 / DSM 5501 / Z-7288)</name>
    <dbReference type="NCBI Taxonomy" id="574087"/>
    <lineage>
        <taxon>Bacteria</taxon>
        <taxon>Bacillati</taxon>
        <taxon>Bacillota</taxon>
        <taxon>Clostridia</taxon>
        <taxon>Halanaerobiales</taxon>
        <taxon>Halobacteroidaceae</taxon>
        <taxon>Acetohalobium</taxon>
    </lineage>
</organism>
<gene>
    <name evidence="2" type="ordered locus">Acear_0427</name>
</gene>
<dbReference type="PANTHER" id="PTHR33734">
    <property type="entry name" value="LYSM DOMAIN-CONTAINING GPI-ANCHORED PROTEIN 2"/>
    <property type="match status" value="1"/>
</dbReference>
<evidence type="ECO:0000313" key="2">
    <source>
        <dbReference type="EMBL" id="ADL11973.1"/>
    </source>
</evidence>
<dbReference type="EMBL" id="CP002105">
    <property type="protein sequence ID" value="ADL11973.1"/>
    <property type="molecule type" value="Genomic_DNA"/>
</dbReference>